<sequence>MWMEETCKPASEAPQWCGTIEHDGVIVAASRIRGLSPDEADVPTERSGCHGVVIV</sequence>
<gene>
    <name evidence="1" type="ORF">Dsi01nite_083180</name>
</gene>
<proteinExistence type="predicted"/>
<dbReference type="Proteomes" id="UP000660611">
    <property type="component" value="Unassembled WGS sequence"/>
</dbReference>
<comment type="caution">
    <text evidence="1">The sequence shown here is derived from an EMBL/GenBank/DDBJ whole genome shotgun (WGS) entry which is preliminary data.</text>
</comment>
<protein>
    <submittedName>
        <fullName evidence="1">Uncharacterized protein</fullName>
    </submittedName>
</protein>
<dbReference type="AlphaFoldDB" id="A0A919UCE4"/>
<accession>A0A919UCE4</accession>
<reference evidence="1" key="1">
    <citation type="submission" date="2021-01" db="EMBL/GenBank/DDBJ databases">
        <title>Whole genome shotgun sequence of Dactylosporangium siamense NBRC 106093.</title>
        <authorList>
            <person name="Komaki H."/>
            <person name="Tamura T."/>
        </authorList>
    </citation>
    <scope>NUCLEOTIDE SEQUENCE</scope>
    <source>
        <strain evidence="1">NBRC 106093</strain>
    </source>
</reference>
<evidence type="ECO:0000313" key="1">
    <source>
        <dbReference type="EMBL" id="GIG50277.1"/>
    </source>
</evidence>
<evidence type="ECO:0000313" key="2">
    <source>
        <dbReference type="Proteomes" id="UP000660611"/>
    </source>
</evidence>
<name>A0A919UCE4_9ACTN</name>
<dbReference type="EMBL" id="BONQ01000129">
    <property type="protein sequence ID" value="GIG50277.1"/>
    <property type="molecule type" value="Genomic_DNA"/>
</dbReference>
<keyword evidence="2" id="KW-1185">Reference proteome</keyword>
<organism evidence="1 2">
    <name type="scientific">Dactylosporangium siamense</name>
    <dbReference type="NCBI Taxonomy" id="685454"/>
    <lineage>
        <taxon>Bacteria</taxon>
        <taxon>Bacillati</taxon>
        <taxon>Actinomycetota</taxon>
        <taxon>Actinomycetes</taxon>
        <taxon>Micromonosporales</taxon>
        <taxon>Micromonosporaceae</taxon>
        <taxon>Dactylosporangium</taxon>
    </lineage>
</organism>